<reference evidence="1 2" key="1">
    <citation type="journal article" date="2021" name="Nat. Commun.">
        <title>Genetic determinants of endophytism in the Arabidopsis root mycobiome.</title>
        <authorList>
            <person name="Mesny F."/>
            <person name="Miyauchi S."/>
            <person name="Thiergart T."/>
            <person name="Pickel B."/>
            <person name="Atanasova L."/>
            <person name="Karlsson M."/>
            <person name="Huettel B."/>
            <person name="Barry K.W."/>
            <person name="Haridas S."/>
            <person name="Chen C."/>
            <person name="Bauer D."/>
            <person name="Andreopoulos W."/>
            <person name="Pangilinan J."/>
            <person name="LaButti K."/>
            <person name="Riley R."/>
            <person name="Lipzen A."/>
            <person name="Clum A."/>
            <person name="Drula E."/>
            <person name="Henrissat B."/>
            <person name="Kohler A."/>
            <person name="Grigoriev I.V."/>
            <person name="Martin F.M."/>
            <person name="Hacquard S."/>
        </authorList>
    </citation>
    <scope>NUCLEOTIDE SEQUENCE [LARGE SCALE GENOMIC DNA]</scope>
    <source>
        <strain evidence="1 2">MPI-SDFR-AT-0080</strain>
    </source>
</reference>
<sequence length="262" mass="27795">MPRTKAPITATTDGCGVFLAGKGPASKRAHPPEAATIVGTGGGLSFAGKRIRLVRVAQEVRSPAQAESEKRTGKIRYVAQRLDVQDPARRLPKPVNPDGVRRSIAPSWPWPADPAQAHFEGCMSKCIWLLSGTVAHPSCPLPQCRKPLNSAGSRPLMSRPAGWPEARMGNGPPCQLTAARPRSPQGGQVFRERACIISTRQATLRLGWPIVQGHGSVASFGQALQQLPRSAQFWRSSNAGQGAGGGCGTDDIAVMIWAASES</sequence>
<accession>A0ABQ8FXE0</accession>
<proteinExistence type="predicted"/>
<dbReference type="Proteomes" id="UP000774617">
    <property type="component" value="Unassembled WGS sequence"/>
</dbReference>
<gene>
    <name evidence="1" type="ORF">B0J12DRAFT_703896</name>
</gene>
<organism evidence="1 2">
    <name type="scientific">Macrophomina phaseolina</name>
    <dbReference type="NCBI Taxonomy" id="35725"/>
    <lineage>
        <taxon>Eukaryota</taxon>
        <taxon>Fungi</taxon>
        <taxon>Dikarya</taxon>
        <taxon>Ascomycota</taxon>
        <taxon>Pezizomycotina</taxon>
        <taxon>Dothideomycetes</taxon>
        <taxon>Dothideomycetes incertae sedis</taxon>
        <taxon>Botryosphaeriales</taxon>
        <taxon>Botryosphaeriaceae</taxon>
        <taxon>Macrophomina</taxon>
    </lineage>
</organism>
<comment type="caution">
    <text evidence="1">The sequence shown here is derived from an EMBL/GenBank/DDBJ whole genome shotgun (WGS) entry which is preliminary data.</text>
</comment>
<dbReference type="EMBL" id="JAGTJR010000040">
    <property type="protein sequence ID" value="KAH7032402.1"/>
    <property type="molecule type" value="Genomic_DNA"/>
</dbReference>
<name>A0ABQ8FXE0_9PEZI</name>
<evidence type="ECO:0000313" key="1">
    <source>
        <dbReference type="EMBL" id="KAH7032402.1"/>
    </source>
</evidence>
<evidence type="ECO:0000313" key="2">
    <source>
        <dbReference type="Proteomes" id="UP000774617"/>
    </source>
</evidence>
<keyword evidence="2" id="KW-1185">Reference proteome</keyword>
<protein>
    <submittedName>
        <fullName evidence="1">Uncharacterized protein</fullName>
    </submittedName>
</protein>